<dbReference type="GO" id="GO:0033816">
    <property type="term" value="F:diaminobutyrate acetyltransferase activity"/>
    <property type="evidence" value="ECO:0007669"/>
    <property type="project" value="UniProtKB-EC"/>
</dbReference>
<comment type="catalytic activity">
    <reaction evidence="7 8">
        <text>L-2,4-diaminobutanoate + acetyl-CoA = (2S)-4-acetamido-2-aminobutanoate + CoA + H(+)</text>
        <dbReference type="Rhea" id="RHEA:16901"/>
        <dbReference type="ChEBI" id="CHEBI:15378"/>
        <dbReference type="ChEBI" id="CHEBI:57287"/>
        <dbReference type="ChEBI" id="CHEBI:57288"/>
        <dbReference type="ChEBI" id="CHEBI:58761"/>
        <dbReference type="ChEBI" id="CHEBI:58929"/>
        <dbReference type="EC" id="2.3.1.178"/>
    </reaction>
</comment>
<dbReference type="Pfam" id="PF00583">
    <property type="entry name" value="Acetyltransf_1"/>
    <property type="match status" value="1"/>
</dbReference>
<dbReference type="Proteomes" id="UP000295050">
    <property type="component" value="Unassembled WGS sequence"/>
</dbReference>
<dbReference type="GO" id="GO:0019491">
    <property type="term" value="P:ectoine biosynthetic process"/>
    <property type="evidence" value="ECO:0007669"/>
    <property type="project" value="UniProtKB-UniPathway"/>
</dbReference>
<dbReference type="RefSeq" id="WP_425057101.1">
    <property type="nucleotide sequence ID" value="NZ_SLXU01000001.1"/>
</dbReference>
<comment type="similarity">
    <text evidence="2 8">Belongs to the acetyltransferase family. EctA subfamily.</text>
</comment>
<reference evidence="10 11" key="1">
    <citation type="submission" date="2019-03" db="EMBL/GenBank/DDBJ databases">
        <title>Genomic Encyclopedia of Type Strains, Phase IV (KMG-IV): sequencing the most valuable type-strain genomes for metagenomic binning, comparative biology and taxonomic classification.</title>
        <authorList>
            <person name="Goeker M."/>
        </authorList>
    </citation>
    <scope>NUCLEOTIDE SEQUENCE [LARGE SCALE GENOMIC DNA]</scope>
    <source>
        <strain evidence="10 11">DSM 24766</strain>
    </source>
</reference>
<dbReference type="InterPro" id="IPR012772">
    <property type="entry name" value="Ectoine_EctA"/>
</dbReference>
<evidence type="ECO:0000256" key="6">
    <source>
        <dbReference type="ARBA" id="ARBA00023315"/>
    </source>
</evidence>
<comment type="function">
    <text evidence="8">Catalyzes the acetylation of L-2,4-diaminobutyrate (DABA) to gamma-N-acetyl-alpha,gamma-diaminobutyric acid (ADABA) with acetyl coenzyme A.</text>
</comment>
<comment type="pathway">
    <text evidence="1 8">Amine and polyamine biosynthesis; ectoine biosynthesis; L-ectoine from L-aspartate 4-semialdehyde: step 2/3.</text>
</comment>
<keyword evidence="6 8" id="KW-0012">Acyltransferase</keyword>
<organism evidence="10 11">
    <name type="scientific">Rhodovulum bhavnagarense</name>
    <dbReference type="NCBI Taxonomy" id="992286"/>
    <lineage>
        <taxon>Bacteria</taxon>
        <taxon>Pseudomonadati</taxon>
        <taxon>Pseudomonadota</taxon>
        <taxon>Alphaproteobacteria</taxon>
        <taxon>Rhodobacterales</taxon>
        <taxon>Paracoccaceae</taxon>
        <taxon>Rhodovulum</taxon>
    </lineage>
</organism>
<accession>A0A4R2RKR2</accession>
<name>A0A4R2RKR2_9RHOB</name>
<gene>
    <name evidence="8" type="primary">ectA</name>
    <name evidence="10" type="ORF">EV663_101406</name>
</gene>
<keyword evidence="5 8" id="KW-0808">Transferase</keyword>
<evidence type="ECO:0000256" key="2">
    <source>
        <dbReference type="ARBA" id="ARBA00010712"/>
    </source>
</evidence>
<evidence type="ECO:0000256" key="5">
    <source>
        <dbReference type="ARBA" id="ARBA00022679"/>
    </source>
</evidence>
<dbReference type="CDD" id="cd04301">
    <property type="entry name" value="NAT_SF"/>
    <property type="match status" value="1"/>
</dbReference>
<dbReference type="EC" id="2.3.1.178" evidence="3 8"/>
<evidence type="ECO:0000259" key="9">
    <source>
        <dbReference type="PROSITE" id="PS51186"/>
    </source>
</evidence>
<dbReference type="InterPro" id="IPR016181">
    <property type="entry name" value="Acyl_CoA_acyltransferase"/>
</dbReference>
<evidence type="ECO:0000313" key="11">
    <source>
        <dbReference type="Proteomes" id="UP000295050"/>
    </source>
</evidence>
<dbReference type="UniPathway" id="UPA00067">
    <property type="reaction ID" value="UER00122"/>
</dbReference>
<dbReference type="NCBIfam" id="TIGR02406">
    <property type="entry name" value="ectoine_EctA"/>
    <property type="match status" value="1"/>
</dbReference>
<feature type="domain" description="N-acetyltransferase" evidence="9">
    <location>
        <begin position="16"/>
        <end position="170"/>
    </location>
</feature>
<evidence type="ECO:0000256" key="3">
    <source>
        <dbReference type="ARBA" id="ARBA00012355"/>
    </source>
</evidence>
<protein>
    <recommendedName>
        <fullName evidence="4 8">L-2,4-diaminobutyric acid acetyltransferase</fullName>
        <shortName evidence="8">DABA acetyltransferase</shortName>
        <ecNumber evidence="3 8">2.3.1.178</ecNumber>
    </recommendedName>
</protein>
<evidence type="ECO:0000256" key="8">
    <source>
        <dbReference type="RuleBase" id="RU365045"/>
    </source>
</evidence>
<proteinExistence type="inferred from homology"/>
<evidence type="ECO:0000256" key="4">
    <source>
        <dbReference type="ARBA" id="ARBA00017935"/>
    </source>
</evidence>
<dbReference type="SUPFAM" id="SSF55729">
    <property type="entry name" value="Acyl-CoA N-acyltransferases (Nat)"/>
    <property type="match status" value="1"/>
</dbReference>
<keyword evidence="11" id="KW-1185">Reference proteome</keyword>
<dbReference type="Gene3D" id="3.40.630.30">
    <property type="match status" value="1"/>
</dbReference>
<dbReference type="EMBL" id="SLXU01000001">
    <property type="protein sequence ID" value="TCP63139.1"/>
    <property type="molecule type" value="Genomic_DNA"/>
</dbReference>
<dbReference type="PROSITE" id="PS51186">
    <property type="entry name" value="GNAT"/>
    <property type="match status" value="1"/>
</dbReference>
<sequence>MGQASTDTPPAETGQITFRMPRDEDGAAVWALIRASRPLDENSLYCNLLQCDHFRDTCIVAETEGDIVGWISAYVLPKDPETLFIWQVAVSEKARGRGLGRKMLFELVEREACAEVMRLQTTITPDNTASWGLFRSFARSLGARLEDEPYFKRDRHFEGKHATEYMVTISLAEELRQAA</sequence>
<evidence type="ECO:0000313" key="10">
    <source>
        <dbReference type="EMBL" id="TCP63139.1"/>
    </source>
</evidence>
<comment type="caution">
    <text evidence="10">The sequence shown here is derived from an EMBL/GenBank/DDBJ whole genome shotgun (WGS) entry which is preliminary data.</text>
</comment>
<evidence type="ECO:0000256" key="7">
    <source>
        <dbReference type="ARBA" id="ARBA00048924"/>
    </source>
</evidence>
<dbReference type="InterPro" id="IPR000182">
    <property type="entry name" value="GNAT_dom"/>
</dbReference>
<dbReference type="AlphaFoldDB" id="A0A4R2RKR2"/>
<evidence type="ECO:0000256" key="1">
    <source>
        <dbReference type="ARBA" id="ARBA00004978"/>
    </source>
</evidence>